<reference evidence="1 2" key="1">
    <citation type="journal article" date="2005" name="PLoS Biol.">
        <title>The genomes of Oryza sativa: a history of duplications.</title>
        <authorList>
            <person name="Yu J."/>
            <person name="Wang J."/>
            <person name="Lin W."/>
            <person name="Li S."/>
            <person name="Li H."/>
            <person name="Zhou J."/>
            <person name="Ni P."/>
            <person name="Dong W."/>
            <person name="Hu S."/>
            <person name="Zeng C."/>
            <person name="Zhang J."/>
            <person name="Zhang Y."/>
            <person name="Li R."/>
            <person name="Xu Z."/>
            <person name="Li S."/>
            <person name="Li X."/>
            <person name="Zheng H."/>
            <person name="Cong L."/>
            <person name="Lin L."/>
            <person name="Yin J."/>
            <person name="Geng J."/>
            <person name="Li G."/>
            <person name="Shi J."/>
            <person name="Liu J."/>
            <person name="Lv H."/>
            <person name="Li J."/>
            <person name="Wang J."/>
            <person name="Deng Y."/>
            <person name="Ran L."/>
            <person name="Shi X."/>
            <person name="Wang X."/>
            <person name="Wu Q."/>
            <person name="Li C."/>
            <person name="Ren X."/>
            <person name="Wang J."/>
            <person name="Wang X."/>
            <person name="Li D."/>
            <person name="Liu D."/>
            <person name="Zhang X."/>
            <person name="Ji Z."/>
            <person name="Zhao W."/>
            <person name="Sun Y."/>
            <person name="Zhang Z."/>
            <person name="Bao J."/>
            <person name="Han Y."/>
            <person name="Dong L."/>
            <person name="Ji J."/>
            <person name="Chen P."/>
            <person name="Wu S."/>
            <person name="Liu J."/>
            <person name="Xiao Y."/>
            <person name="Bu D."/>
            <person name="Tan J."/>
            <person name="Yang L."/>
            <person name="Ye C."/>
            <person name="Zhang J."/>
            <person name="Xu J."/>
            <person name="Zhou Y."/>
            <person name="Yu Y."/>
            <person name="Zhang B."/>
            <person name="Zhuang S."/>
            <person name="Wei H."/>
            <person name="Liu B."/>
            <person name="Lei M."/>
            <person name="Yu H."/>
            <person name="Li Y."/>
            <person name="Xu H."/>
            <person name="Wei S."/>
            <person name="He X."/>
            <person name="Fang L."/>
            <person name="Zhang Z."/>
            <person name="Zhang Y."/>
            <person name="Huang X."/>
            <person name="Su Z."/>
            <person name="Tong W."/>
            <person name="Li J."/>
            <person name="Tong Z."/>
            <person name="Li S."/>
            <person name="Ye J."/>
            <person name="Wang L."/>
            <person name="Fang L."/>
            <person name="Lei T."/>
            <person name="Chen C."/>
            <person name="Chen H."/>
            <person name="Xu Z."/>
            <person name="Li H."/>
            <person name="Huang H."/>
            <person name="Zhang F."/>
            <person name="Xu H."/>
            <person name="Li N."/>
            <person name="Zhao C."/>
            <person name="Li S."/>
            <person name="Dong L."/>
            <person name="Huang Y."/>
            <person name="Li L."/>
            <person name="Xi Y."/>
            <person name="Qi Q."/>
            <person name="Li W."/>
            <person name="Zhang B."/>
            <person name="Hu W."/>
            <person name="Zhang Y."/>
            <person name="Tian X."/>
            <person name="Jiao Y."/>
            <person name="Liang X."/>
            <person name="Jin J."/>
            <person name="Gao L."/>
            <person name="Zheng W."/>
            <person name="Hao B."/>
            <person name="Liu S."/>
            <person name="Wang W."/>
            <person name="Yuan L."/>
            <person name="Cao M."/>
            <person name="McDermott J."/>
            <person name="Samudrala R."/>
            <person name="Wang J."/>
            <person name="Wong G.K."/>
            <person name="Yang H."/>
        </authorList>
    </citation>
    <scope>NUCLEOTIDE SEQUENCE [LARGE SCALE GENOMIC DNA]</scope>
    <source>
        <strain evidence="2">cv. 93-11</strain>
    </source>
</reference>
<name>B8B4D8_ORYSI</name>
<dbReference type="InterPro" id="IPR038961">
    <property type="entry name" value="PRDA1"/>
</dbReference>
<dbReference type="AlphaFoldDB" id="B8B4D8"/>
<dbReference type="HOGENOM" id="CLU_046485_1_0_1"/>
<dbReference type="STRING" id="39946.B8B4D8"/>
<dbReference type="PANTHER" id="PTHR37262:SF1">
    <property type="entry name" value="PROTEIN PEP-RELATED DEVELOPMENT ARRESTED 1, CHLOROPLASTIC"/>
    <property type="match status" value="1"/>
</dbReference>
<gene>
    <name evidence="1" type="ORF">OsI_23641</name>
</gene>
<dbReference type="Gramene" id="BGIOSGA023232-TA">
    <property type="protein sequence ID" value="BGIOSGA023232-PA"/>
    <property type="gene ID" value="BGIOSGA023232"/>
</dbReference>
<organism evidence="1 2">
    <name type="scientific">Oryza sativa subsp. indica</name>
    <name type="common">Rice</name>
    <dbReference type="NCBI Taxonomy" id="39946"/>
    <lineage>
        <taxon>Eukaryota</taxon>
        <taxon>Viridiplantae</taxon>
        <taxon>Streptophyta</taxon>
        <taxon>Embryophyta</taxon>
        <taxon>Tracheophyta</taxon>
        <taxon>Spermatophyta</taxon>
        <taxon>Magnoliopsida</taxon>
        <taxon>Liliopsida</taxon>
        <taxon>Poales</taxon>
        <taxon>Poaceae</taxon>
        <taxon>BOP clade</taxon>
        <taxon>Oryzoideae</taxon>
        <taxon>Oryzeae</taxon>
        <taxon>Oryzinae</taxon>
        <taxon>Oryza</taxon>
        <taxon>Oryza sativa</taxon>
    </lineage>
</organism>
<evidence type="ECO:0000313" key="1">
    <source>
        <dbReference type="EMBL" id="EEC80937.1"/>
    </source>
</evidence>
<dbReference type="Proteomes" id="UP000007015">
    <property type="component" value="Chromosome 6"/>
</dbReference>
<dbReference type="OMA" id="YFEACDV"/>
<keyword evidence="2" id="KW-1185">Reference proteome</keyword>
<protein>
    <recommendedName>
        <fullName evidence="3">Protein PEP-RELATED DEVELOPMENT ARRESTED 1, chloroplastic</fullName>
    </recommendedName>
</protein>
<dbReference type="GO" id="GO:0042644">
    <property type="term" value="C:chloroplast nucleoid"/>
    <property type="evidence" value="ECO:0007669"/>
    <property type="project" value="InterPro"/>
</dbReference>
<dbReference type="PANTHER" id="PTHR37262">
    <property type="entry name" value="PROTEIN PEP-RELATED DEVELOPMENT ARRESTED 1, CHLOROPLASTIC"/>
    <property type="match status" value="1"/>
</dbReference>
<proteinExistence type="predicted"/>
<evidence type="ECO:0008006" key="3">
    <source>
        <dbReference type="Google" id="ProtNLM"/>
    </source>
</evidence>
<dbReference type="EMBL" id="CM000131">
    <property type="protein sequence ID" value="EEC80937.1"/>
    <property type="molecule type" value="Genomic_DNA"/>
</dbReference>
<sequence>MAVGGRGGRAKAEVIISVEVVVGVDPVGLYALEARRKWRAWLRRGSGRGGPGGHGVHRGRRWPSPRPWWRPAAAPTFGSGRCPLLAPITEGMEDMEMDGSFESLAVELIAQGVIGKRVDEMESGFLMALDYMIQLAEKDSDNERKSLLEVVKQTVLDHLTKKCPPHVQVVGLLCQTEKKDSRHELLRRVAAGGGVFKNDKGLKCQIPGANLNDIANQADDLLESMESRPTIPDRKLLARLVIVREEARNMMGGGLLDERNDRGFTTLPEAEVNFLSKLVALKPGKALERMIKDVMQGKAEGADNIENANAGPDSKLDHLTGISGRGSVTGLKPRPVRPGMFLETVSKVLGGIYANNTSGITAQHLEWVHQTTLKILQEMAF</sequence>
<evidence type="ECO:0000313" key="2">
    <source>
        <dbReference type="Proteomes" id="UP000007015"/>
    </source>
</evidence>
<accession>B8B4D8</accession>
<dbReference type="GO" id="GO:0006355">
    <property type="term" value="P:regulation of DNA-templated transcription"/>
    <property type="evidence" value="ECO:0007669"/>
    <property type="project" value="InterPro"/>
</dbReference>